<dbReference type="PROSITE" id="PS50072">
    <property type="entry name" value="CSA_PPIASE_2"/>
    <property type="match status" value="1"/>
</dbReference>
<dbReference type="SUPFAM" id="SSF50891">
    <property type="entry name" value="Cyclophilin-like"/>
    <property type="match status" value="1"/>
</dbReference>
<gene>
    <name evidence="7" type="ORF">J2792_003615</name>
</gene>
<evidence type="ECO:0000313" key="8">
    <source>
        <dbReference type="Proteomes" id="UP001184150"/>
    </source>
</evidence>
<feature type="signal peptide" evidence="5">
    <location>
        <begin position="1"/>
        <end position="23"/>
    </location>
</feature>
<protein>
    <recommendedName>
        <fullName evidence="1">peptidylprolyl isomerase</fullName>
        <ecNumber evidence="1">5.2.1.8</ecNumber>
    </recommendedName>
</protein>
<dbReference type="EC" id="5.2.1.8" evidence="1"/>
<evidence type="ECO:0000259" key="6">
    <source>
        <dbReference type="PROSITE" id="PS50072"/>
    </source>
</evidence>
<organism evidence="7 8">
    <name type="scientific">Novosphingobium capsulatum</name>
    <dbReference type="NCBI Taxonomy" id="13688"/>
    <lineage>
        <taxon>Bacteria</taxon>
        <taxon>Pseudomonadati</taxon>
        <taxon>Pseudomonadota</taxon>
        <taxon>Alphaproteobacteria</taxon>
        <taxon>Sphingomonadales</taxon>
        <taxon>Sphingomonadaceae</taxon>
        <taxon>Novosphingobium</taxon>
    </lineage>
</organism>
<dbReference type="PANTHER" id="PTHR43246">
    <property type="entry name" value="PEPTIDYL-PROLYL CIS-TRANS ISOMERASE CYP38, CHLOROPLASTIC"/>
    <property type="match status" value="1"/>
</dbReference>
<evidence type="ECO:0000256" key="4">
    <source>
        <dbReference type="SAM" id="MobiDB-lite"/>
    </source>
</evidence>
<feature type="domain" description="PPIase cyclophilin-type" evidence="6">
    <location>
        <begin position="54"/>
        <end position="221"/>
    </location>
</feature>
<feature type="compositionally biased region" description="Pro residues" evidence="4">
    <location>
        <begin position="225"/>
        <end position="238"/>
    </location>
</feature>
<feature type="chain" id="PRO_5046078380" description="peptidylprolyl isomerase" evidence="5">
    <location>
        <begin position="24"/>
        <end position="238"/>
    </location>
</feature>
<evidence type="ECO:0000256" key="2">
    <source>
        <dbReference type="ARBA" id="ARBA00023110"/>
    </source>
</evidence>
<dbReference type="Pfam" id="PF00160">
    <property type="entry name" value="Pro_isomerase"/>
    <property type="match status" value="1"/>
</dbReference>
<evidence type="ECO:0000256" key="5">
    <source>
        <dbReference type="SAM" id="SignalP"/>
    </source>
</evidence>
<dbReference type="InterPro" id="IPR044665">
    <property type="entry name" value="E_coli_cyclophilin_A-like"/>
</dbReference>
<keyword evidence="8" id="KW-1185">Reference proteome</keyword>
<comment type="caution">
    <text evidence="7">The sequence shown here is derived from an EMBL/GenBank/DDBJ whole genome shotgun (WGS) entry which is preliminary data.</text>
</comment>
<dbReference type="RefSeq" id="WP_309806195.1">
    <property type="nucleotide sequence ID" value="NZ_JAVDRD010000011.1"/>
</dbReference>
<keyword evidence="5" id="KW-0732">Signal</keyword>
<dbReference type="Gene3D" id="2.40.100.10">
    <property type="entry name" value="Cyclophilin-like"/>
    <property type="match status" value="1"/>
</dbReference>
<evidence type="ECO:0000256" key="1">
    <source>
        <dbReference type="ARBA" id="ARBA00013194"/>
    </source>
</evidence>
<name>A0ABU1MQV7_9SPHN</name>
<evidence type="ECO:0000313" key="7">
    <source>
        <dbReference type="EMBL" id="MDR6512730.1"/>
    </source>
</evidence>
<feature type="region of interest" description="Disordered" evidence="4">
    <location>
        <begin position="218"/>
        <end position="238"/>
    </location>
</feature>
<keyword evidence="3 7" id="KW-0413">Isomerase</keyword>
<sequence length="238" mass="24872">MKIRFAMMALAATNLACASAALAAPARKAAPARVAPAPVPVPDVATVALVTDQGTIVVELDGKHAPISVGNFLHYVDAKRYDGMTFYRAMHLEWGQQPNGLLQGGIRDAAKLFKPVAHEPTSQTGILHKAGTLSLARLAPGTATSDFSILLSDMPGLDADPANADPDRQLGYAAFGHVVAGMDVVRKIWDMPISPTMGDGAMRGQMLAQPVKVITARRVANQTPAPTPAPAPAPTTTP</sequence>
<dbReference type="GO" id="GO:0003755">
    <property type="term" value="F:peptidyl-prolyl cis-trans isomerase activity"/>
    <property type="evidence" value="ECO:0007669"/>
    <property type="project" value="UniProtKB-EC"/>
</dbReference>
<keyword evidence="2" id="KW-0697">Rotamase</keyword>
<dbReference type="InterPro" id="IPR002130">
    <property type="entry name" value="Cyclophilin-type_PPIase_dom"/>
</dbReference>
<dbReference type="Proteomes" id="UP001184150">
    <property type="component" value="Unassembled WGS sequence"/>
</dbReference>
<dbReference type="EMBL" id="JAVDRD010000011">
    <property type="protein sequence ID" value="MDR6512730.1"/>
    <property type="molecule type" value="Genomic_DNA"/>
</dbReference>
<accession>A0ABU1MQV7</accession>
<evidence type="ECO:0000256" key="3">
    <source>
        <dbReference type="ARBA" id="ARBA00023235"/>
    </source>
</evidence>
<proteinExistence type="predicted"/>
<reference evidence="7 8" key="1">
    <citation type="submission" date="2023-07" db="EMBL/GenBank/DDBJ databases">
        <title>Sorghum-associated microbial communities from plants grown in Nebraska, USA.</title>
        <authorList>
            <person name="Schachtman D."/>
        </authorList>
    </citation>
    <scope>NUCLEOTIDE SEQUENCE [LARGE SCALE GENOMIC DNA]</scope>
    <source>
        <strain evidence="7 8">DS1027</strain>
    </source>
</reference>
<dbReference type="InterPro" id="IPR029000">
    <property type="entry name" value="Cyclophilin-like_dom_sf"/>
</dbReference>